<keyword evidence="5 8" id="KW-1133">Transmembrane helix</keyword>
<feature type="transmembrane region" description="Helical" evidence="8">
    <location>
        <begin position="180"/>
        <end position="199"/>
    </location>
</feature>
<accession>A0ABV0II83</accession>
<evidence type="ECO:0000256" key="3">
    <source>
        <dbReference type="ARBA" id="ARBA00022519"/>
    </source>
</evidence>
<dbReference type="PANTHER" id="PTHR33362:SF5">
    <property type="entry name" value="C4-DICARBOXYLATE TRAP TRANSPORTER LARGE PERMEASE PROTEIN DCTM"/>
    <property type="match status" value="1"/>
</dbReference>
<evidence type="ECO:0000313" key="10">
    <source>
        <dbReference type="EMBL" id="MEO9247182.1"/>
    </source>
</evidence>
<comment type="caution">
    <text evidence="10">The sequence shown here is derived from an EMBL/GenBank/DDBJ whole genome shotgun (WGS) entry which is preliminary data.</text>
</comment>
<feature type="transmembrane region" description="Helical" evidence="8">
    <location>
        <begin position="6"/>
        <end position="39"/>
    </location>
</feature>
<evidence type="ECO:0000256" key="2">
    <source>
        <dbReference type="ARBA" id="ARBA00022475"/>
    </source>
</evidence>
<feature type="transmembrane region" description="Helical" evidence="8">
    <location>
        <begin position="379"/>
        <end position="409"/>
    </location>
</feature>
<evidence type="ECO:0000256" key="6">
    <source>
        <dbReference type="ARBA" id="ARBA00023136"/>
    </source>
</evidence>
<gene>
    <name evidence="10" type="ORF">ABDK96_05780</name>
</gene>
<evidence type="ECO:0000256" key="1">
    <source>
        <dbReference type="ARBA" id="ARBA00004429"/>
    </source>
</evidence>
<evidence type="ECO:0000313" key="11">
    <source>
        <dbReference type="Proteomes" id="UP001484097"/>
    </source>
</evidence>
<dbReference type="InterPro" id="IPR004681">
    <property type="entry name" value="TRAP_DctM"/>
</dbReference>
<dbReference type="Proteomes" id="UP001484097">
    <property type="component" value="Unassembled WGS sequence"/>
</dbReference>
<dbReference type="PANTHER" id="PTHR33362">
    <property type="entry name" value="SIALIC ACID TRAP TRANSPORTER PERMEASE PROTEIN SIAT-RELATED"/>
    <property type="match status" value="1"/>
</dbReference>
<proteinExistence type="predicted"/>
<keyword evidence="6 8" id="KW-0472">Membrane</keyword>
<keyword evidence="3" id="KW-0997">Cell inner membrane</keyword>
<sequence>MSSELIVLIVLVLFFLMLAIEMPVAFALGFSGAIGVIMLHSFDVASSVLANVPYESTAKFSLVVIPLYILLGAMATQARIPERIYGLINRVVGRFRGGMAIATIGACGGFAAVSGSSVATAATLGKISVRQMIRHGYRPELATGIVAIGATLGILIPPSIILIMYSIMSGESIEALFSAGIIPGILSAIAYIITALVVLRRQSPVPAEDLVRFAGLDEAVAVGAGRADPMLRQQAEGGGTAVLSKTATSGGSRPSGGSTASSSGSIGSVSLFSEWRSVFWLGAILVAVLMGIFTGTTTLTESAGVASVVALVAVVAEHFKGGVRTVVGKVRDALAETAAVTSMIFAIVIGAGIFAYFLVSARVPNNVSRFFADVDLPPILIVILILVMIIPLGMFLESMAVVVIVVPIVYPTIIELGFDGIWFAILLVKLVEVGLLTPPVGMNCFVISGATGIPLERVFKGVAPFLVCEVVIVAVLIIFPDIVLWLPGVVESMGSSTGP</sequence>
<evidence type="ECO:0000256" key="5">
    <source>
        <dbReference type="ARBA" id="ARBA00022989"/>
    </source>
</evidence>
<keyword evidence="2" id="KW-1003">Cell membrane</keyword>
<feature type="region of interest" description="Disordered" evidence="7">
    <location>
        <begin position="242"/>
        <end position="264"/>
    </location>
</feature>
<evidence type="ECO:0000259" key="9">
    <source>
        <dbReference type="Pfam" id="PF06808"/>
    </source>
</evidence>
<feature type="transmembrane region" description="Helical" evidence="8">
    <location>
        <begin position="100"/>
        <end position="124"/>
    </location>
</feature>
<evidence type="ECO:0000256" key="4">
    <source>
        <dbReference type="ARBA" id="ARBA00022692"/>
    </source>
</evidence>
<protein>
    <submittedName>
        <fullName evidence="10">TRAP transporter large permease subunit</fullName>
    </submittedName>
</protein>
<name>A0ABV0II83_9MICC</name>
<keyword evidence="11" id="KW-1185">Reference proteome</keyword>
<feature type="domain" description="TRAP C4-dicarboxylate transport system permease DctM subunit" evidence="9">
    <location>
        <begin position="11"/>
        <end position="481"/>
    </location>
</feature>
<dbReference type="RefSeq" id="WP_347919644.1">
    <property type="nucleotide sequence ID" value="NZ_JBDXMX010000002.1"/>
</dbReference>
<evidence type="ECO:0000256" key="7">
    <source>
        <dbReference type="SAM" id="MobiDB-lite"/>
    </source>
</evidence>
<feature type="transmembrane region" description="Helical" evidence="8">
    <location>
        <begin position="339"/>
        <end position="359"/>
    </location>
</feature>
<comment type="subcellular location">
    <subcellularLocation>
        <location evidence="1">Cell inner membrane</location>
        <topology evidence="1">Multi-pass membrane protein</topology>
    </subcellularLocation>
</comment>
<dbReference type="InterPro" id="IPR010656">
    <property type="entry name" value="DctM"/>
</dbReference>
<feature type="transmembrane region" description="Helical" evidence="8">
    <location>
        <begin position="278"/>
        <end position="296"/>
    </location>
</feature>
<feature type="transmembrane region" description="Helical" evidence="8">
    <location>
        <begin position="302"/>
        <end position="319"/>
    </location>
</feature>
<feature type="compositionally biased region" description="Low complexity" evidence="7">
    <location>
        <begin position="249"/>
        <end position="264"/>
    </location>
</feature>
<dbReference type="Pfam" id="PF06808">
    <property type="entry name" value="DctM"/>
    <property type="match status" value="1"/>
</dbReference>
<feature type="transmembrane region" description="Helical" evidence="8">
    <location>
        <begin position="60"/>
        <end position="80"/>
    </location>
</feature>
<evidence type="ECO:0000256" key="8">
    <source>
        <dbReference type="SAM" id="Phobius"/>
    </source>
</evidence>
<organism evidence="10 11">
    <name type="scientific">Citricoccus nitrophenolicus</name>
    <dbReference type="NCBI Taxonomy" id="863575"/>
    <lineage>
        <taxon>Bacteria</taxon>
        <taxon>Bacillati</taxon>
        <taxon>Actinomycetota</taxon>
        <taxon>Actinomycetes</taxon>
        <taxon>Micrococcales</taxon>
        <taxon>Micrococcaceae</taxon>
        <taxon>Citricoccus</taxon>
    </lineage>
</organism>
<dbReference type="EMBL" id="JBDXMX010000002">
    <property type="protein sequence ID" value="MEO9247182.1"/>
    <property type="molecule type" value="Genomic_DNA"/>
</dbReference>
<reference evidence="10 11" key="1">
    <citation type="submission" date="2024-05" db="EMBL/GenBank/DDBJ databases">
        <authorList>
            <person name="Yi C."/>
        </authorList>
    </citation>
    <scope>NUCLEOTIDE SEQUENCE [LARGE SCALE GENOMIC DNA]</scope>
    <source>
        <strain evidence="10 11">XS13</strain>
    </source>
</reference>
<feature type="transmembrane region" description="Helical" evidence="8">
    <location>
        <begin position="145"/>
        <end position="168"/>
    </location>
</feature>
<feature type="transmembrane region" description="Helical" evidence="8">
    <location>
        <begin position="462"/>
        <end position="486"/>
    </location>
</feature>
<keyword evidence="4 8" id="KW-0812">Transmembrane</keyword>